<name>A0A317YTK4_STAPS</name>
<feature type="domain" description="Peptidase S8/S53" evidence="1">
    <location>
        <begin position="8"/>
        <end position="94"/>
    </location>
</feature>
<dbReference type="AlphaFoldDB" id="A0A317YTK4"/>
<protein>
    <recommendedName>
        <fullName evidence="1">Peptidase S8/S53 domain-containing protein</fullName>
    </recommendedName>
</protein>
<dbReference type="GO" id="GO:0006508">
    <property type="term" value="P:proteolysis"/>
    <property type="evidence" value="ECO:0007669"/>
    <property type="project" value="InterPro"/>
</dbReference>
<dbReference type="Gene3D" id="3.40.50.200">
    <property type="entry name" value="Peptidase S8/S53 domain"/>
    <property type="match status" value="1"/>
</dbReference>
<gene>
    <name evidence="2" type="ORF">DD902_01405</name>
</gene>
<dbReference type="SUPFAM" id="SSF52743">
    <property type="entry name" value="Subtilisin-like"/>
    <property type="match status" value="1"/>
</dbReference>
<dbReference type="GO" id="GO:0004252">
    <property type="term" value="F:serine-type endopeptidase activity"/>
    <property type="evidence" value="ECO:0007669"/>
    <property type="project" value="InterPro"/>
</dbReference>
<dbReference type="Proteomes" id="UP000246800">
    <property type="component" value="Unassembled WGS sequence"/>
</dbReference>
<dbReference type="InterPro" id="IPR000209">
    <property type="entry name" value="Peptidase_S8/S53_dom"/>
</dbReference>
<comment type="caution">
    <text evidence="2">The sequence shown here is derived from an EMBL/GenBank/DDBJ whole genome shotgun (WGS) entry which is preliminary data.</text>
</comment>
<reference evidence="2 3" key="1">
    <citation type="journal article" date="2018" name="Vet. Microbiol.">
        <title>Clonal diversity and geographic distribution of methicillin-resistant Staphylococcus pseudintermedius from Australian animals: Discovery of novel sequence types.</title>
        <authorList>
            <person name="Worthing K.A."/>
            <person name="Abraham S."/>
            <person name="Coombs G.W."/>
            <person name="Pang S."/>
            <person name="Saputra S."/>
            <person name="Jordan D."/>
            <person name="Trott D.J."/>
            <person name="Norris J.M."/>
        </authorList>
    </citation>
    <scope>NUCLEOTIDE SEQUENCE [LARGE SCALE GENOMIC DNA]</scope>
    <source>
        <strain evidence="2 3">ST525 1</strain>
    </source>
</reference>
<evidence type="ECO:0000259" key="1">
    <source>
        <dbReference type="Pfam" id="PF00082"/>
    </source>
</evidence>
<sequence>MDFYISDLHRVIKEANDKGIILVSAAGNNLNSKSDFPARFKEVYSIAAIDKDKQNFLYSPNKNVDFRTPGADVYTLNGEDKIVKDSGSSFSAAYFTSYLIANTDSAKNFIDIIKKYPLKYKEN</sequence>
<dbReference type="InterPro" id="IPR036852">
    <property type="entry name" value="Peptidase_S8/S53_dom_sf"/>
</dbReference>
<organism evidence="2 3">
    <name type="scientific">Staphylococcus pseudintermedius</name>
    <dbReference type="NCBI Taxonomy" id="283734"/>
    <lineage>
        <taxon>Bacteria</taxon>
        <taxon>Bacillati</taxon>
        <taxon>Bacillota</taxon>
        <taxon>Bacilli</taxon>
        <taxon>Bacillales</taxon>
        <taxon>Staphylococcaceae</taxon>
        <taxon>Staphylococcus</taxon>
        <taxon>Staphylococcus intermedius group</taxon>
    </lineage>
</organism>
<dbReference type="Pfam" id="PF00082">
    <property type="entry name" value="Peptidase_S8"/>
    <property type="match status" value="1"/>
</dbReference>
<dbReference type="RefSeq" id="WP_110179167.1">
    <property type="nucleotide sequence ID" value="NZ_CAJETP010000005.1"/>
</dbReference>
<dbReference type="EMBL" id="QEIT01000008">
    <property type="protein sequence ID" value="PWZ76961.1"/>
    <property type="molecule type" value="Genomic_DNA"/>
</dbReference>
<evidence type="ECO:0000313" key="3">
    <source>
        <dbReference type="Proteomes" id="UP000246800"/>
    </source>
</evidence>
<evidence type="ECO:0000313" key="2">
    <source>
        <dbReference type="EMBL" id="PWZ76961.1"/>
    </source>
</evidence>
<proteinExistence type="predicted"/>
<accession>A0A317YTK4</accession>